<accession>A0A1G4KQA2</accession>
<dbReference type="Proteomes" id="UP000006853">
    <property type="component" value="Chromosome 3"/>
</dbReference>
<sequence>MIVQRLSFRHISIYKMVPFKITQRYKSHHKLKEFDSNVNLNNRPKATLTHSLINFTLKRIDNLIFPKLEDDADSSIQLASKRSTSNRIKSIMKNNSLQQELFHLNDINYVNYLSKINTYRALPKELKHKFQTTLDPHYQLQLLLDFNEKENPNSFIKLDLLLHCYLKIANNIDDAMLYKLICKLLDMEWYHNSTLIIRASGLNINSIFELFGKIFQYCENDLNNRFLYYQLLSKYLEYSSSSMIRQILQEISLETELVDVFQLNNNLQSITTLDELMELEDCVVHPFNTLELLKKRMQFEEVSHGDLTEKLTSSGLMNHPGVISQLVPKLYDNINHLTTLLDNATIGKQDWWYLIHTSSSTKTVQHLMKILKNRHKDLMNNRTITEHMTDKLLKLSGTVLLRHYMKYVFNDLSAATQSRVLVYCLKHPFCNDDTKFFTETYHRCQSDVQSLLKVLIDRLFPAGKIDAKHYPQLIKVFSAHPRLEFFPSSLVTIMVKYLGNNPEVMNNTQLQNDILQSIYSIVANQELQNKVSINRHLTNCKGFDPEQLLESFTVKLFIQLLTQATSERSSYRMFASALYSTQGPARIFTYTNKLFRFVPQDLLSNSQEPLSIFIETLTKSTVRDLISTVPHSNKHSKLHAEMESRILGQCLRHLETLTISEPHLRSPPPSHSDAGYRIKLRSIAYLLEQSTIRNIEDGAIYLKKLKDQDMKVPNPLIRAFLSGLLKNEQLPMIKRLRMFQKVTDQELYSHNNSMLGRKTVITLVDTLLQIALKEEKGSIYRLLWALKLAHLNKVDKKYFVKWTETLRLMKKHRRGYWSTHNTSKKLNFI</sequence>
<organism evidence="1 2">
    <name type="scientific">Komagataella phaffii (strain ATCC 76273 / CBS 7435 / CECT 11047 / NRRL Y-11430 / Wegner 21-1)</name>
    <name type="common">Yeast</name>
    <name type="synonym">Pichia pastoris</name>
    <dbReference type="NCBI Taxonomy" id="981350"/>
    <lineage>
        <taxon>Eukaryota</taxon>
        <taxon>Fungi</taxon>
        <taxon>Dikarya</taxon>
        <taxon>Ascomycota</taxon>
        <taxon>Saccharomycotina</taxon>
        <taxon>Pichiomycetes</taxon>
        <taxon>Pichiales</taxon>
        <taxon>Pichiaceae</taxon>
        <taxon>Komagataella</taxon>
    </lineage>
</organism>
<gene>
    <name evidence="1" type="ordered locus">PP7435_Chr3-0362</name>
</gene>
<evidence type="ECO:0000313" key="1">
    <source>
        <dbReference type="EMBL" id="SCV12187.1"/>
    </source>
</evidence>
<dbReference type="AlphaFoldDB" id="A0A1G4KQA2"/>
<proteinExistence type="predicted"/>
<evidence type="ECO:0000313" key="2">
    <source>
        <dbReference type="Proteomes" id="UP000006853"/>
    </source>
</evidence>
<reference evidence="1 2" key="1">
    <citation type="journal article" date="2011" name="J. Biotechnol.">
        <title>High-quality genome sequence of Pichia pastoris CBS7435.</title>
        <authorList>
            <person name="Kuberl A."/>
            <person name="Schneider J."/>
            <person name="Thallinger G.G."/>
            <person name="Anderl I."/>
            <person name="Wibberg D."/>
            <person name="Hajek T."/>
            <person name="Jaenicke S."/>
            <person name="Brinkrolf K."/>
            <person name="Goesmann A."/>
            <person name="Szczepanowski R."/>
            <person name="Puhler A."/>
            <person name="Schwab H."/>
            <person name="Glieder A."/>
            <person name="Pichler H."/>
        </authorList>
    </citation>
    <scope>NUCLEOTIDE SEQUENCE [LARGE SCALE GENOMIC DNA]</scope>
    <source>
        <strain evidence="2">ATCC 76273 / CBS 7435 / CECT 11047 / NRRL Y-11430 / Wegner 21-1</strain>
    </source>
</reference>
<dbReference type="EMBL" id="FR839630">
    <property type="protein sequence ID" value="SCV12187.1"/>
    <property type="molecule type" value="Genomic_DNA"/>
</dbReference>
<reference evidence="1 2" key="2">
    <citation type="journal article" date="2016" name="FEMS Yeast Res.">
        <title>Curation of the genome annotation of Pichia pastoris (Komagataella phaffii) CBS7435 from gene level to protein function.</title>
        <authorList>
            <person name="Valli M."/>
            <person name="Tatto N.E."/>
            <person name="Peymann A."/>
            <person name="Gruber C."/>
            <person name="Landes N."/>
            <person name="Ekker H."/>
            <person name="Thallinger G.G."/>
            <person name="Mattanovich D."/>
            <person name="Gasser B."/>
            <person name="Graf A.B."/>
        </authorList>
    </citation>
    <scope>GENOME REANNOTATION</scope>
    <source>
        <strain evidence="1 2">ATCC 76273 / CBS 7435 / CECT 11047 / NRRL Y-11430 / Wegner 21-1</strain>
    </source>
</reference>
<protein>
    <submittedName>
        <fullName evidence="1">Uncharacterized protein</fullName>
    </submittedName>
</protein>
<name>A0A1G4KQA2_KOMPC</name>
<keyword evidence="2" id="KW-1185">Reference proteome</keyword>